<dbReference type="KEGG" id="same:SAMCFNEI73_pC0181"/>
<geneLocation type="plasmid" evidence="1 2">
    <name>C</name>
</geneLocation>
<keyword evidence="2" id="KW-1185">Reference proteome</keyword>
<name>A0A1L3LUY7_9HYPH</name>
<evidence type="ECO:0000313" key="2">
    <source>
        <dbReference type="Proteomes" id="UP000182306"/>
    </source>
</evidence>
<evidence type="ECO:0000313" key="1">
    <source>
        <dbReference type="EMBL" id="APG93905.1"/>
    </source>
</evidence>
<dbReference type="Proteomes" id="UP000182306">
    <property type="component" value="Plasmid C"/>
</dbReference>
<gene>
    <name evidence="1" type="ORF">SAMCFNEI73_pC0181</name>
</gene>
<dbReference type="AlphaFoldDB" id="A0A1L3LUY7"/>
<accession>A0A1L3LUY7</accession>
<sequence length="59" mass="6502">MGEKNCDEIVLRTNVAVEAGLHRTQRVTETHRLAALKSSAPGSMHLFEIEGSAVRIQSR</sequence>
<organism evidence="1 2">
    <name type="scientific">Sinorhizobium americanum</name>
    <dbReference type="NCBI Taxonomy" id="194963"/>
    <lineage>
        <taxon>Bacteria</taxon>
        <taxon>Pseudomonadati</taxon>
        <taxon>Pseudomonadota</taxon>
        <taxon>Alphaproteobacteria</taxon>
        <taxon>Hyphomicrobiales</taxon>
        <taxon>Rhizobiaceae</taxon>
        <taxon>Sinorhizobium/Ensifer group</taxon>
        <taxon>Sinorhizobium</taxon>
    </lineage>
</organism>
<reference evidence="1 2" key="1">
    <citation type="submission" date="2015-10" db="EMBL/GenBank/DDBJ databases">
        <title>Genomic differences between typical nodule nitrogen-fixing rhizobial strains and those coming from bean seeds.</title>
        <authorList>
            <person name="Peralta H."/>
            <person name="Aguilar-Vera A."/>
            <person name="Diaz R."/>
            <person name="Mora Y."/>
            <person name="Martinez-Batallar G."/>
            <person name="Salazar E."/>
            <person name="Vargas-Lagunas C."/>
            <person name="Encarnacion S."/>
            <person name="Girard L."/>
            <person name="Mora J."/>
        </authorList>
    </citation>
    <scope>NUCLEOTIDE SEQUENCE [LARGE SCALE GENOMIC DNA]</scope>
    <source>
        <strain evidence="1 2">CFNEI 73</strain>
        <plasmid evidence="1 2">C</plasmid>
    </source>
</reference>
<protein>
    <submittedName>
        <fullName evidence="1">Uncharacterized protein</fullName>
    </submittedName>
</protein>
<dbReference type="EMBL" id="CP013110">
    <property type="protein sequence ID" value="APG93905.1"/>
    <property type="molecule type" value="Genomic_DNA"/>
</dbReference>
<keyword evidence="1" id="KW-0614">Plasmid</keyword>
<proteinExistence type="predicted"/>